<dbReference type="EMBL" id="JBBPBM010000012">
    <property type="protein sequence ID" value="KAK8562403.1"/>
    <property type="molecule type" value="Genomic_DNA"/>
</dbReference>
<proteinExistence type="predicted"/>
<protein>
    <submittedName>
        <fullName evidence="2">Uncharacterized protein</fullName>
    </submittedName>
</protein>
<evidence type="ECO:0000256" key="1">
    <source>
        <dbReference type="SAM" id="MobiDB-lite"/>
    </source>
</evidence>
<sequence>MQQPGNLRVAMDMARALERKQKASSKFSSRTNLNWPTSQNIGNNPTIPTAKSFNAKGGGQLVKPVGNNNKVVPDYGGERDNNEMDDLEISLHAINGTRNSPTMQLIAKLIDDEICCKQQGDSMARATSRGSFTT</sequence>
<accession>A0ABR2EK70</accession>
<gene>
    <name evidence="2" type="ORF">V6N12_010484</name>
</gene>
<dbReference type="Proteomes" id="UP001472677">
    <property type="component" value="Unassembled WGS sequence"/>
</dbReference>
<feature type="compositionally biased region" description="Polar residues" evidence="1">
    <location>
        <begin position="24"/>
        <end position="52"/>
    </location>
</feature>
<evidence type="ECO:0000313" key="3">
    <source>
        <dbReference type="Proteomes" id="UP001472677"/>
    </source>
</evidence>
<evidence type="ECO:0000313" key="2">
    <source>
        <dbReference type="EMBL" id="KAK8562403.1"/>
    </source>
</evidence>
<feature type="region of interest" description="Disordered" evidence="1">
    <location>
        <begin position="17"/>
        <end position="82"/>
    </location>
</feature>
<name>A0ABR2EK70_9ROSI</name>
<comment type="caution">
    <text evidence="2">The sequence shown here is derived from an EMBL/GenBank/DDBJ whole genome shotgun (WGS) entry which is preliminary data.</text>
</comment>
<feature type="compositionally biased region" description="Low complexity" evidence="1">
    <location>
        <begin position="62"/>
        <end position="73"/>
    </location>
</feature>
<reference evidence="2 3" key="1">
    <citation type="journal article" date="2024" name="G3 (Bethesda)">
        <title>Genome assembly of Hibiscus sabdariffa L. provides insights into metabolisms of medicinal natural products.</title>
        <authorList>
            <person name="Kim T."/>
        </authorList>
    </citation>
    <scope>NUCLEOTIDE SEQUENCE [LARGE SCALE GENOMIC DNA]</scope>
    <source>
        <strain evidence="2">TK-2024</strain>
        <tissue evidence="2">Old leaves</tissue>
    </source>
</reference>
<organism evidence="2 3">
    <name type="scientific">Hibiscus sabdariffa</name>
    <name type="common">roselle</name>
    <dbReference type="NCBI Taxonomy" id="183260"/>
    <lineage>
        <taxon>Eukaryota</taxon>
        <taxon>Viridiplantae</taxon>
        <taxon>Streptophyta</taxon>
        <taxon>Embryophyta</taxon>
        <taxon>Tracheophyta</taxon>
        <taxon>Spermatophyta</taxon>
        <taxon>Magnoliopsida</taxon>
        <taxon>eudicotyledons</taxon>
        <taxon>Gunneridae</taxon>
        <taxon>Pentapetalae</taxon>
        <taxon>rosids</taxon>
        <taxon>malvids</taxon>
        <taxon>Malvales</taxon>
        <taxon>Malvaceae</taxon>
        <taxon>Malvoideae</taxon>
        <taxon>Hibiscus</taxon>
    </lineage>
</organism>
<keyword evidence="3" id="KW-1185">Reference proteome</keyword>